<evidence type="ECO:0000313" key="2">
    <source>
        <dbReference type="Proteomes" id="UP000566995"/>
    </source>
</evidence>
<comment type="caution">
    <text evidence="1">The sequence shown here is derived from an EMBL/GenBank/DDBJ whole genome shotgun (WGS) entry which is preliminary data.</text>
</comment>
<dbReference type="EMBL" id="JACHLI010000001">
    <property type="protein sequence ID" value="MBB4861425.1"/>
    <property type="molecule type" value="Genomic_DNA"/>
</dbReference>
<proteinExistence type="predicted"/>
<accession>A0A7W7NZL6</accession>
<protein>
    <submittedName>
        <fullName evidence="1">Uncharacterized protein</fullName>
    </submittedName>
</protein>
<dbReference type="RefSeq" id="WP_184585692.1">
    <property type="nucleotide sequence ID" value="NZ_JACHLI010000001.1"/>
</dbReference>
<dbReference type="AlphaFoldDB" id="A0A7W7NZL6"/>
<name>A0A7W7NZL6_PSENT</name>
<organism evidence="1 2">
    <name type="scientific">Pseudomonas nitroreducens</name>
    <dbReference type="NCBI Taxonomy" id="46680"/>
    <lineage>
        <taxon>Bacteria</taxon>
        <taxon>Pseudomonadati</taxon>
        <taxon>Pseudomonadota</taxon>
        <taxon>Gammaproteobacteria</taxon>
        <taxon>Pseudomonadales</taxon>
        <taxon>Pseudomonadaceae</taxon>
        <taxon>Pseudomonas</taxon>
    </lineage>
</organism>
<sequence>MTLDVQNDLANRLAVLSQQMGLDDVDETLLWRHVADQPKTAQVDAIISKLLSEYGEQQPVTIIGYRYEAEMPERFYTKAALRRSLVGVRLKRSDCRGSKLQPLQAYSRDLDEYRAELDASIRHELFELWKDDVTACLREDGVNWEPPMYTDIQLKLVVEHESLRTRLSVSA</sequence>
<gene>
    <name evidence="1" type="ORF">HNP46_000236</name>
</gene>
<reference evidence="1 2" key="1">
    <citation type="submission" date="2020-08" db="EMBL/GenBank/DDBJ databases">
        <title>Functional genomics of gut bacteria from endangered species of beetles.</title>
        <authorList>
            <person name="Carlos-Shanley C."/>
        </authorList>
    </citation>
    <scope>NUCLEOTIDE SEQUENCE [LARGE SCALE GENOMIC DNA]</scope>
    <source>
        <strain evidence="1 2">S00179</strain>
    </source>
</reference>
<dbReference type="Proteomes" id="UP000566995">
    <property type="component" value="Unassembled WGS sequence"/>
</dbReference>
<evidence type="ECO:0000313" key="1">
    <source>
        <dbReference type="EMBL" id="MBB4861425.1"/>
    </source>
</evidence>